<keyword evidence="5 10" id="KW-0833">Ubl conjugation pathway</keyword>
<dbReference type="SUPFAM" id="SSF54001">
    <property type="entry name" value="Cysteine proteinases"/>
    <property type="match status" value="1"/>
</dbReference>
<name>A0ABN8LN84_9CNID</name>
<dbReference type="Gene3D" id="3.40.532.10">
    <property type="entry name" value="Peptidase C12, ubiquitin carboxyl-terminal hydrolase"/>
    <property type="match status" value="1"/>
</dbReference>
<dbReference type="Pfam" id="PF18031">
    <property type="entry name" value="UCH_C"/>
    <property type="match status" value="1"/>
</dbReference>
<feature type="active site" description="Proton donor" evidence="10">
    <location>
        <position position="170"/>
    </location>
</feature>
<sequence length="603" mass="67189">MAANSGWLELESDPGLFSLLIEEFGVKGAQVEEIYDLSKPFRGPVYGFIFLFKWIEERRSRRKMQPLEEMFVEDENIVRDIFFAQQVIPNSCATHSLLSVLLNCTHIHLGETLSRLKEFSSKFDPENKGYVIGNLPELAMAHNKFARPEPKLLPEKTNAVSTGRAMEAFHFVSYVPISGRLFELDGLKPYPIDHGPWGEHEEWTEKFRRVITDRLGIATGGEPYHDIRYNLMAVVADRMITCEEKLKQLNGERETIVESLKKFDPATSKDKTAAVATDSPSHTTDTPALEKTDSIVTTASTALVTPATAMATTVAMATPCTMTTSVAKPTSIAMTTSVGDVPGKPGNTAETPKENGDLSAAVTTQQIAEEKNETVAEENKSVPSDESQKMEQGKEPTEANPPLSPTGSLHSESGESGTGETTETAPSEDQQDYTETFSFSDSETVVSSHDGRAGAEELSSDPDNGDTGTKSQPKLKDDEKRSAKNANQEPVPNYGFSIPLSELAKICSETQVLVTQLHQVERQIQANENSLREEKEKRRKYYIDHSRRTHDYDPFIRTFLTMLAEQGHLAPLVEQQNSLKRRLPQTKPHLKQLKRVYKRKKPR</sequence>
<dbReference type="EC" id="3.4.19.12" evidence="11"/>
<feature type="site" description="Important for enzyme activity" evidence="10">
    <location>
        <position position="185"/>
    </location>
</feature>
<evidence type="ECO:0000256" key="8">
    <source>
        <dbReference type="ARBA" id="ARBA00022853"/>
    </source>
</evidence>
<evidence type="ECO:0000256" key="10">
    <source>
        <dbReference type="PROSITE-ProRule" id="PRU01393"/>
    </source>
</evidence>
<dbReference type="CDD" id="cd09617">
    <property type="entry name" value="Peptidase_C12_UCH37_BAP1"/>
    <property type="match status" value="1"/>
</dbReference>
<keyword evidence="7 10" id="KW-0788">Thiol protease</keyword>
<feature type="compositionally biased region" description="Polar residues" evidence="12">
    <location>
        <begin position="433"/>
        <end position="447"/>
    </location>
</feature>
<keyword evidence="15" id="KW-1185">Reference proteome</keyword>
<feature type="compositionally biased region" description="Basic and acidic residues" evidence="12">
    <location>
        <begin position="386"/>
        <end position="397"/>
    </location>
</feature>
<protein>
    <recommendedName>
        <fullName evidence="11">Ubiquitin carboxyl-terminal hydrolase</fullName>
        <ecNumber evidence="11">3.4.19.12</ecNumber>
    </recommendedName>
</protein>
<dbReference type="InterPro" id="IPR036959">
    <property type="entry name" value="Peptidase_C12_UCH_sf"/>
</dbReference>
<dbReference type="PROSITE" id="PS52048">
    <property type="entry name" value="UCH_DOMAIN"/>
    <property type="match status" value="1"/>
</dbReference>
<dbReference type="InterPro" id="IPR038765">
    <property type="entry name" value="Papain-like_cys_pep_sf"/>
</dbReference>
<proteinExistence type="inferred from homology"/>
<evidence type="ECO:0000313" key="14">
    <source>
        <dbReference type="EMBL" id="CAH3018652.1"/>
    </source>
</evidence>
<dbReference type="InterPro" id="IPR001578">
    <property type="entry name" value="Peptidase_C12_UCH"/>
</dbReference>
<evidence type="ECO:0000256" key="7">
    <source>
        <dbReference type="ARBA" id="ARBA00022807"/>
    </source>
</evidence>
<feature type="compositionally biased region" description="Low complexity" evidence="12">
    <location>
        <begin position="406"/>
        <end position="428"/>
    </location>
</feature>
<dbReference type="Gene3D" id="1.20.58.860">
    <property type="match status" value="1"/>
</dbReference>
<dbReference type="PROSITE" id="PS52049">
    <property type="entry name" value="ULD"/>
    <property type="match status" value="1"/>
</dbReference>
<dbReference type="PANTHER" id="PTHR10589:SF28">
    <property type="entry name" value="UBIQUITIN CARBOXYL-TERMINAL HYDROLASE BAP1"/>
    <property type="match status" value="1"/>
</dbReference>
<dbReference type="PRINTS" id="PR00707">
    <property type="entry name" value="UBCTHYDRLASE"/>
</dbReference>
<gene>
    <name evidence="14" type="ORF">PEVE_00044244</name>
</gene>
<evidence type="ECO:0000313" key="15">
    <source>
        <dbReference type="Proteomes" id="UP001159427"/>
    </source>
</evidence>
<evidence type="ECO:0000256" key="12">
    <source>
        <dbReference type="SAM" id="MobiDB-lite"/>
    </source>
</evidence>
<comment type="subcellular location">
    <subcellularLocation>
        <location evidence="2">Nucleus</location>
    </subcellularLocation>
</comment>
<evidence type="ECO:0000256" key="5">
    <source>
        <dbReference type="ARBA" id="ARBA00022786"/>
    </source>
</evidence>
<evidence type="ECO:0000256" key="3">
    <source>
        <dbReference type="ARBA" id="ARBA00007182"/>
    </source>
</evidence>
<keyword evidence="9" id="KW-0539">Nucleus</keyword>
<evidence type="ECO:0000256" key="1">
    <source>
        <dbReference type="ARBA" id="ARBA00000707"/>
    </source>
</evidence>
<dbReference type="Pfam" id="PF01088">
    <property type="entry name" value="Peptidase_C12"/>
    <property type="match status" value="1"/>
</dbReference>
<feature type="site" description="Transition state stabilizer" evidence="10">
    <location>
        <position position="86"/>
    </location>
</feature>
<feature type="compositionally biased region" description="Basic and acidic residues" evidence="12">
    <location>
        <begin position="368"/>
        <end position="380"/>
    </location>
</feature>
<keyword evidence="8" id="KW-0156">Chromatin regulator</keyword>
<dbReference type="PANTHER" id="PTHR10589">
    <property type="entry name" value="UBIQUITIN CARBOXYL-TERMINAL HYDROLASE"/>
    <property type="match status" value="1"/>
</dbReference>
<feature type="region of interest" description="Disordered" evidence="12">
    <location>
        <begin position="267"/>
        <end position="287"/>
    </location>
</feature>
<evidence type="ECO:0000256" key="4">
    <source>
        <dbReference type="ARBA" id="ARBA00022670"/>
    </source>
</evidence>
<reference evidence="14 15" key="1">
    <citation type="submission" date="2022-05" db="EMBL/GenBank/DDBJ databases">
        <authorList>
            <consortium name="Genoscope - CEA"/>
            <person name="William W."/>
        </authorList>
    </citation>
    <scope>NUCLEOTIDE SEQUENCE [LARGE SCALE GENOMIC DNA]</scope>
</reference>
<evidence type="ECO:0000256" key="2">
    <source>
        <dbReference type="ARBA" id="ARBA00004123"/>
    </source>
</evidence>
<dbReference type="InterPro" id="IPR041507">
    <property type="entry name" value="UCH_C"/>
</dbReference>
<comment type="similarity">
    <text evidence="3">Belongs to the peptidase C12 family. BAP1 subfamily.</text>
</comment>
<feature type="region of interest" description="Disordered" evidence="12">
    <location>
        <begin position="336"/>
        <end position="494"/>
    </location>
</feature>
<evidence type="ECO:0000256" key="6">
    <source>
        <dbReference type="ARBA" id="ARBA00022801"/>
    </source>
</evidence>
<evidence type="ECO:0000256" key="9">
    <source>
        <dbReference type="ARBA" id="ARBA00023242"/>
    </source>
</evidence>
<keyword evidence="6 10" id="KW-0378">Hydrolase</keyword>
<evidence type="ECO:0000256" key="11">
    <source>
        <dbReference type="RuleBase" id="RU361215"/>
    </source>
</evidence>
<comment type="catalytic activity">
    <reaction evidence="1 10 11">
        <text>Thiol-dependent hydrolysis of ester, thioester, amide, peptide and isopeptide bonds formed by the C-terminal Gly of ubiquitin (a 76-residue protein attached to proteins as an intracellular targeting signal).</text>
        <dbReference type="EC" id="3.4.19.12"/>
    </reaction>
</comment>
<comment type="caution">
    <text evidence="14">The sequence shown here is derived from an EMBL/GenBank/DDBJ whole genome shotgun (WGS) entry which is preliminary data.</text>
</comment>
<feature type="active site" description="Nucleophile" evidence="10">
    <location>
        <position position="92"/>
    </location>
</feature>
<organism evidence="14 15">
    <name type="scientific">Porites evermanni</name>
    <dbReference type="NCBI Taxonomy" id="104178"/>
    <lineage>
        <taxon>Eukaryota</taxon>
        <taxon>Metazoa</taxon>
        <taxon>Cnidaria</taxon>
        <taxon>Anthozoa</taxon>
        <taxon>Hexacorallia</taxon>
        <taxon>Scleractinia</taxon>
        <taxon>Fungiina</taxon>
        <taxon>Poritidae</taxon>
        <taxon>Porites</taxon>
    </lineage>
</organism>
<feature type="domain" description="UCH catalytic" evidence="13">
    <location>
        <begin position="6"/>
        <end position="236"/>
    </location>
</feature>
<keyword evidence="4 10" id="KW-0645">Protease</keyword>
<accession>A0ABN8LN84</accession>
<evidence type="ECO:0000259" key="13">
    <source>
        <dbReference type="PROSITE" id="PS52048"/>
    </source>
</evidence>
<dbReference type="EMBL" id="CALNXI010000093">
    <property type="protein sequence ID" value="CAH3018652.1"/>
    <property type="molecule type" value="Genomic_DNA"/>
</dbReference>
<dbReference type="Proteomes" id="UP001159427">
    <property type="component" value="Unassembled WGS sequence"/>
</dbReference>